<dbReference type="EMBL" id="JASSZA010000009">
    <property type="protein sequence ID" value="KAK2101697.1"/>
    <property type="molecule type" value="Genomic_DNA"/>
</dbReference>
<evidence type="ECO:0000313" key="2">
    <source>
        <dbReference type="EMBL" id="KAK2101697.1"/>
    </source>
</evidence>
<comment type="caution">
    <text evidence="2">The sequence shown here is derived from an EMBL/GenBank/DDBJ whole genome shotgun (WGS) entry which is preliminary data.</text>
</comment>
<reference evidence="2 3" key="1">
    <citation type="submission" date="2023-05" db="EMBL/GenBank/DDBJ databases">
        <title>B98-5 Cell Line De Novo Hybrid Assembly: An Optical Mapping Approach.</title>
        <authorList>
            <person name="Kananen K."/>
            <person name="Auerbach J.A."/>
            <person name="Kautto E."/>
            <person name="Blachly J.S."/>
        </authorList>
    </citation>
    <scope>NUCLEOTIDE SEQUENCE [LARGE SCALE GENOMIC DNA]</scope>
    <source>
        <strain evidence="2">B95-8</strain>
        <tissue evidence="2">Cell line</tissue>
    </source>
</reference>
<name>A0ABQ9UXF5_SAGOE</name>
<organism evidence="2 3">
    <name type="scientific">Saguinus oedipus</name>
    <name type="common">Cotton-top tamarin</name>
    <name type="synonym">Oedipomidas oedipus</name>
    <dbReference type="NCBI Taxonomy" id="9490"/>
    <lineage>
        <taxon>Eukaryota</taxon>
        <taxon>Metazoa</taxon>
        <taxon>Chordata</taxon>
        <taxon>Craniata</taxon>
        <taxon>Vertebrata</taxon>
        <taxon>Euteleostomi</taxon>
        <taxon>Mammalia</taxon>
        <taxon>Eutheria</taxon>
        <taxon>Euarchontoglires</taxon>
        <taxon>Primates</taxon>
        <taxon>Haplorrhini</taxon>
        <taxon>Platyrrhini</taxon>
        <taxon>Cebidae</taxon>
        <taxon>Callitrichinae</taxon>
        <taxon>Saguinus</taxon>
    </lineage>
</organism>
<sequence>MLALHDCLHQDCWGFSCWSAMRASPALLIPDSCVFTSKGVNENKSEMSAWSYCPQGKEVDVSIVKSLKTPKDLQPRTAAAGSNEDMEENKFVEDTENGTHGRRAGPIQHMEGGKSASLTEVYDRK</sequence>
<protein>
    <submittedName>
        <fullName evidence="2">Uncharacterized protein</fullName>
    </submittedName>
</protein>
<feature type="region of interest" description="Disordered" evidence="1">
    <location>
        <begin position="70"/>
        <end position="125"/>
    </location>
</feature>
<dbReference type="Proteomes" id="UP001266305">
    <property type="component" value="Unassembled WGS sequence"/>
</dbReference>
<feature type="compositionally biased region" description="Basic and acidic residues" evidence="1">
    <location>
        <begin position="88"/>
        <end position="99"/>
    </location>
</feature>
<accession>A0ABQ9UXF5</accession>
<gene>
    <name evidence="2" type="ORF">P7K49_019363</name>
</gene>
<proteinExistence type="predicted"/>
<keyword evidence="3" id="KW-1185">Reference proteome</keyword>
<evidence type="ECO:0000256" key="1">
    <source>
        <dbReference type="SAM" id="MobiDB-lite"/>
    </source>
</evidence>
<evidence type="ECO:0000313" key="3">
    <source>
        <dbReference type="Proteomes" id="UP001266305"/>
    </source>
</evidence>